<keyword evidence="4" id="KW-1185">Reference proteome</keyword>
<evidence type="ECO:0000256" key="1">
    <source>
        <dbReference type="SAM" id="MobiDB-lite"/>
    </source>
</evidence>
<proteinExistence type="predicted"/>
<gene>
    <name evidence="3" type="ORF">GCM10009784_12740</name>
</gene>
<dbReference type="Proteomes" id="UP001500974">
    <property type="component" value="Unassembled WGS sequence"/>
</dbReference>
<accession>A0ABN3ASZ3</accession>
<dbReference type="EMBL" id="BAAAON010000001">
    <property type="protein sequence ID" value="GAA2174436.1"/>
    <property type="molecule type" value="Genomic_DNA"/>
</dbReference>
<feature type="transmembrane region" description="Helical" evidence="2">
    <location>
        <begin position="12"/>
        <end position="30"/>
    </location>
</feature>
<sequence length="201" mass="21510">MPGLLALPVQTALAVAVIGALIALTAFAVSRGLLTDKDRDGVFWYGFTGGFACLSAMLGAMVLIPETAAVTGLAGMLGMGLAGGWVWRGEQERAVRRRRQSVEEARSALRARHESVLQRWVSYELDPAVAIDYPDMTDVKRPETAGLVRAMRTAAVLREQEDTDDDGAAPAYESAVSELETAFEKAERAAGARSTPPSRDS</sequence>
<evidence type="ECO:0000313" key="3">
    <source>
        <dbReference type="EMBL" id="GAA2174436.1"/>
    </source>
</evidence>
<organism evidence="3 4">
    <name type="scientific">Arthrobacter parietis</name>
    <dbReference type="NCBI Taxonomy" id="271434"/>
    <lineage>
        <taxon>Bacteria</taxon>
        <taxon>Bacillati</taxon>
        <taxon>Actinomycetota</taxon>
        <taxon>Actinomycetes</taxon>
        <taxon>Micrococcales</taxon>
        <taxon>Micrococcaceae</taxon>
        <taxon>Arthrobacter</taxon>
    </lineage>
</organism>
<name>A0ABN3ASZ3_9MICC</name>
<keyword evidence="2" id="KW-1133">Transmembrane helix</keyword>
<dbReference type="RefSeq" id="WP_346027830.1">
    <property type="nucleotide sequence ID" value="NZ_BAAAON010000001.1"/>
</dbReference>
<comment type="caution">
    <text evidence="3">The sequence shown here is derived from an EMBL/GenBank/DDBJ whole genome shotgun (WGS) entry which is preliminary data.</text>
</comment>
<keyword evidence="2" id="KW-0472">Membrane</keyword>
<reference evidence="3 4" key="1">
    <citation type="journal article" date="2019" name="Int. J. Syst. Evol. Microbiol.">
        <title>The Global Catalogue of Microorganisms (GCM) 10K type strain sequencing project: providing services to taxonomists for standard genome sequencing and annotation.</title>
        <authorList>
            <consortium name="The Broad Institute Genomics Platform"/>
            <consortium name="The Broad Institute Genome Sequencing Center for Infectious Disease"/>
            <person name="Wu L."/>
            <person name="Ma J."/>
        </authorList>
    </citation>
    <scope>NUCLEOTIDE SEQUENCE [LARGE SCALE GENOMIC DNA]</scope>
    <source>
        <strain evidence="3 4">JCM 14917</strain>
    </source>
</reference>
<feature type="transmembrane region" description="Helical" evidence="2">
    <location>
        <begin position="42"/>
        <end position="64"/>
    </location>
</feature>
<feature type="transmembrane region" description="Helical" evidence="2">
    <location>
        <begin position="70"/>
        <end position="89"/>
    </location>
</feature>
<protein>
    <submittedName>
        <fullName evidence="3">Uncharacterized protein</fullName>
    </submittedName>
</protein>
<evidence type="ECO:0000313" key="4">
    <source>
        <dbReference type="Proteomes" id="UP001500974"/>
    </source>
</evidence>
<evidence type="ECO:0000256" key="2">
    <source>
        <dbReference type="SAM" id="Phobius"/>
    </source>
</evidence>
<keyword evidence="2" id="KW-0812">Transmembrane</keyword>
<feature type="region of interest" description="Disordered" evidence="1">
    <location>
        <begin position="177"/>
        <end position="201"/>
    </location>
</feature>